<dbReference type="SUPFAM" id="SSF52374">
    <property type="entry name" value="Nucleotidylyl transferase"/>
    <property type="match status" value="1"/>
</dbReference>
<evidence type="ECO:0000256" key="6">
    <source>
        <dbReference type="ARBA" id="ARBA00022655"/>
    </source>
</evidence>
<name>A0A2V3J4E0_9FLOR</name>
<dbReference type="EC" id="6.3.2.1" evidence="3"/>
<keyword evidence="7" id="KW-0547">Nucleotide-binding</keyword>
<dbReference type="GO" id="GO:0005524">
    <property type="term" value="F:ATP binding"/>
    <property type="evidence" value="ECO:0007669"/>
    <property type="project" value="UniProtKB-KW"/>
</dbReference>
<comment type="catalytic activity">
    <reaction evidence="11">
        <text>(R)-pantoate + beta-alanine + ATP = (R)-pantothenate + AMP + diphosphate + H(+)</text>
        <dbReference type="Rhea" id="RHEA:10912"/>
        <dbReference type="ChEBI" id="CHEBI:15378"/>
        <dbReference type="ChEBI" id="CHEBI:15980"/>
        <dbReference type="ChEBI" id="CHEBI:29032"/>
        <dbReference type="ChEBI" id="CHEBI:30616"/>
        <dbReference type="ChEBI" id="CHEBI:33019"/>
        <dbReference type="ChEBI" id="CHEBI:57966"/>
        <dbReference type="ChEBI" id="CHEBI:456215"/>
        <dbReference type="EC" id="6.3.2.1"/>
    </reaction>
</comment>
<comment type="similarity">
    <text evidence="2">Belongs to the pantothenate synthetase family.</text>
</comment>
<dbReference type="PANTHER" id="PTHR21299:SF1">
    <property type="entry name" value="PANTOATE--BETA-ALANINE LIGASE"/>
    <property type="match status" value="1"/>
</dbReference>
<comment type="caution">
    <text evidence="12">The sequence shown here is derived from an EMBL/GenBank/DDBJ whole genome shotgun (WGS) entry which is preliminary data.</text>
</comment>
<dbReference type="AlphaFoldDB" id="A0A2V3J4E0"/>
<dbReference type="Proteomes" id="UP000247409">
    <property type="component" value="Unassembled WGS sequence"/>
</dbReference>
<evidence type="ECO:0000256" key="2">
    <source>
        <dbReference type="ARBA" id="ARBA00009256"/>
    </source>
</evidence>
<evidence type="ECO:0000256" key="8">
    <source>
        <dbReference type="ARBA" id="ARBA00022840"/>
    </source>
</evidence>
<dbReference type="InterPro" id="IPR014729">
    <property type="entry name" value="Rossmann-like_a/b/a_fold"/>
</dbReference>
<keyword evidence="5" id="KW-0436">Ligase</keyword>
<dbReference type="HAMAP" id="MF_00158">
    <property type="entry name" value="PanC"/>
    <property type="match status" value="1"/>
</dbReference>
<reference evidence="12 13" key="1">
    <citation type="journal article" date="2018" name="Mol. Biol. Evol.">
        <title>Analysis of the draft genome of the red seaweed Gracilariopsis chorda provides insights into genome size evolution in Rhodophyta.</title>
        <authorList>
            <person name="Lee J."/>
            <person name="Yang E.C."/>
            <person name="Graf L."/>
            <person name="Yang J.H."/>
            <person name="Qiu H."/>
            <person name="Zel Zion U."/>
            <person name="Chan C.X."/>
            <person name="Stephens T.G."/>
            <person name="Weber A.P.M."/>
            <person name="Boo G.H."/>
            <person name="Boo S.M."/>
            <person name="Kim K.M."/>
            <person name="Shin Y."/>
            <person name="Jung M."/>
            <person name="Lee S.J."/>
            <person name="Yim H.S."/>
            <person name="Lee J.H."/>
            <person name="Bhattacharya D."/>
            <person name="Yoon H.S."/>
        </authorList>
    </citation>
    <scope>NUCLEOTIDE SEQUENCE [LARGE SCALE GENOMIC DNA]</scope>
    <source>
        <strain evidence="12 13">SKKU-2015</strain>
        <tissue evidence="12">Whole body</tissue>
    </source>
</reference>
<evidence type="ECO:0000256" key="4">
    <source>
        <dbReference type="ARBA" id="ARBA00015647"/>
    </source>
</evidence>
<dbReference type="InterPro" id="IPR042176">
    <property type="entry name" value="Pantoate_ligase_C"/>
</dbReference>
<proteinExistence type="inferred from homology"/>
<sequence>MITIRSSEDLVSHLNTIPRSSSIGIVMTMGALHDGHGALIRQCASENDVTLVTMFVNPLQFAPHEDFRSYPRTPEVDSQLCREWGASILFAPEAHDVYPSSFDTHVICGVGNADRNEHSEGAYRPTFFQGVATVVAKTLALTRADRCYFGLKDAQQCAVVKRITEDLWLRCEVVLVDTQRESDGLAMSSRNTYLTESERSEASVLWKALCQGKKLWNGGMRDVGKLRDAVKQDITRHETLKLMYVSVCDRWTMQELHGHLPHDRRAVVLCVAAMLGRARLIDNIVLEQ</sequence>
<dbReference type="OrthoDB" id="2020436at2759"/>
<dbReference type="GO" id="GO:0004592">
    <property type="term" value="F:pantoate-beta-alanine ligase activity"/>
    <property type="evidence" value="ECO:0007669"/>
    <property type="project" value="UniProtKB-EC"/>
</dbReference>
<dbReference type="Gene3D" id="3.40.50.620">
    <property type="entry name" value="HUPs"/>
    <property type="match status" value="1"/>
</dbReference>
<evidence type="ECO:0000313" key="12">
    <source>
        <dbReference type="EMBL" id="PXF48240.1"/>
    </source>
</evidence>
<evidence type="ECO:0000256" key="7">
    <source>
        <dbReference type="ARBA" id="ARBA00022741"/>
    </source>
</evidence>
<keyword evidence="8" id="KW-0067">ATP-binding</keyword>
<evidence type="ECO:0000256" key="10">
    <source>
        <dbReference type="ARBA" id="ARBA00032806"/>
    </source>
</evidence>
<dbReference type="Pfam" id="PF02569">
    <property type="entry name" value="Pantoate_ligase"/>
    <property type="match status" value="1"/>
</dbReference>
<keyword evidence="13" id="KW-1185">Reference proteome</keyword>
<evidence type="ECO:0000256" key="3">
    <source>
        <dbReference type="ARBA" id="ARBA00012219"/>
    </source>
</evidence>
<protein>
    <recommendedName>
        <fullName evidence="4">Pantoate--beta-alanine ligase</fullName>
        <ecNumber evidence="3">6.3.2.1</ecNumber>
    </recommendedName>
    <alternativeName>
        <fullName evidence="10">Pantoate-activating enzyme</fullName>
    </alternativeName>
    <alternativeName>
        <fullName evidence="9">Pantothenate synthetase</fullName>
    </alternativeName>
</protein>
<evidence type="ECO:0000256" key="5">
    <source>
        <dbReference type="ARBA" id="ARBA00022598"/>
    </source>
</evidence>
<dbReference type="UniPathway" id="UPA00028">
    <property type="reaction ID" value="UER00005"/>
</dbReference>
<dbReference type="GO" id="GO:0015940">
    <property type="term" value="P:pantothenate biosynthetic process"/>
    <property type="evidence" value="ECO:0007669"/>
    <property type="project" value="UniProtKB-UniPathway"/>
</dbReference>
<keyword evidence="6" id="KW-0566">Pantothenate biosynthesis</keyword>
<evidence type="ECO:0000256" key="1">
    <source>
        <dbReference type="ARBA" id="ARBA00004990"/>
    </source>
</evidence>
<accession>A0A2V3J4E0</accession>
<dbReference type="Gene3D" id="3.30.1300.10">
    <property type="entry name" value="Pantoate-beta-alanine ligase, C-terminal domain"/>
    <property type="match status" value="1"/>
</dbReference>
<dbReference type="STRING" id="448386.A0A2V3J4E0"/>
<dbReference type="EMBL" id="NBIV01000015">
    <property type="protein sequence ID" value="PXF48240.1"/>
    <property type="molecule type" value="Genomic_DNA"/>
</dbReference>
<comment type="pathway">
    <text evidence="1">Cofactor biosynthesis; (R)-pantothenate biosynthesis; (R)-pantothenate from (R)-pantoate and beta-alanine: step 1/1.</text>
</comment>
<dbReference type="PANTHER" id="PTHR21299">
    <property type="entry name" value="CYTIDYLATE KINASE/PANTOATE-BETA-ALANINE LIGASE"/>
    <property type="match status" value="1"/>
</dbReference>
<dbReference type="InterPro" id="IPR003721">
    <property type="entry name" value="Pantoate_ligase"/>
</dbReference>
<evidence type="ECO:0000313" key="13">
    <source>
        <dbReference type="Proteomes" id="UP000247409"/>
    </source>
</evidence>
<evidence type="ECO:0000256" key="9">
    <source>
        <dbReference type="ARBA" id="ARBA00029902"/>
    </source>
</evidence>
<gene>
    <name evidence="12" type="ORF">BWQ96_01929</name>
</gene>
<dbReference type="NCBIfam" id="TIGR00018">
    <property type="entry name" value="panC"/>
    <property type="match status" value="1"/>
</dbReference>
<organism evidence="12 13">
    <name type="scientific">Gracilariopsis chorda</name>
    <dbReference type="NCBI Taxonomy" id="448386"/>
    <lineage>
        <taxon>Eukaryota</taxon>
        <taxon>Rhodophyta</taxon>
        <taxon>Florideophyceae</taxon>
        <taxon>Rhodymeniophycidae</taxon>
        <taxon>Gracilariales</taxon>
        <taxon>Gracilariaceae</taxon>
        <taxon>Gracilariopsis</taxon>
    </lineage>
</organism>
<evidence type="ECO:0000256" key="11">
    <source>
        <dbReference type="ARBA" id="ARBA00048258"/>
    </source>
</evidence>